<accession>A0A2U8WEZ3</accession>
<organism evidence="2 3">
    <name type="scientific">Methylobacterium durans</name>
    <dbReference type="NCBI Taxonomy" id="2202825"/>
    <lineage>
        <taxon>Bacteria</taxon>
        <taxon>Pseudomonadati</taxon>
        <taxon>Pseudomonadota</taxon>
        <taxon>Alphaproteobacteria</taxon>
        <taxon>Hyphomicrobiales</taxon>
        <taxon>Methylobacteriaceae</taxon>
        <taxon>Methylobacterium</taxon>
    </lineage>
</organism>
<gene>
    <name evidence="2" type="ORF">DK389_25665</name>
</gene>
<sequence length="73" mass="8203">MIDTAQPDTAPRPYLTPAEAAAHLSIPVRTLESYRKRGGGPVYRKLGLKTVRYHRDDLTAWAEAGKRRSVHEC</sequence>
<dbReference type="InterPro" id="IPR041657">
    <property type="entry name" value="HTH_17"/>
</dbReference>
<evidence type="ECO:0000313" key="2">
    <source>
        <dbReference type="EMBL" id="AWN44794.1"/>
    </source>
</evidence>
<name>A0A2U8WEZ3_9HYPH</name>
<proteinExistence type="predicted"/>
<dbReference type="AlphaFoldDB" id="A0A2U8WEZ3"/>
<dbReference type="EMBL" id="CP029550">
    <property type="protein sequence ID" value="AWN44794.1"/>
    <property type="molecule type" value="Genomic_DNA"/>
</dbReference>
<dbReference type="InterPro" id="IPR009061">
    <property type="entry name" value="DNA-bd_dom_put_sf"/>
</dbReference>
<evidence type="ECO:0000259" key="1">
    <source>
        <dbReference type="Pfam" id="PF12728"/>
    </source>
</evidence>
<reference evidence="3" key="1">
    <citation type="submission" date="2018-05" db="EMBL/GenBank/DDBJ databases">
        <title>Complete Genome Sequence of Methylobacterium sp. 17SD2-17.</title>
        <authorList>
            <person name="Srinivasan S."/>
        </authorList>
    </citation>
    <scope>NUCLEOTIDE SEQUENCE [LARGE SCALE GENOMIC DNA]</scope>
    <source>
        <strain evidence="3">17SD2-17</strain>
    </source>
</reference>
<evidence type="ECO:0000313" key="3">
    <source>
        <dbReference type="Proteomes" id="UP000245926"/>
    </source>
</evidence>
<dbReference type="SUPFAM" id="SSF46955">
    <property type="entry name" value="Putative DNA-binding domain"/>
    <property type="match status" value="1"/>
</dbReference>
<keyword evidence="3" id="KW-1185">Reference proteome</keyword>
<dbReference type="OrthoDB" id="7364180at2"/>
<dbReference type="Proteomes" id="UP000245926">
    <property type="component" value="Chromosome"/>
</dbReference>
<protein>
    <recommendedName>
        <fullName evidence="1">Helix-turn-helix domain-containing protein</fullName>
    </recommendedName>
</protein>
<dbReference type="Pfam" id="PF12728">
    <property type="entry name" value="HTH_17"/>
    <property type="match status" value="1"/>
</dbReference>
<feature type="domain" description="Helix-turn-helix" evidence="1">
    <location>
        <begin position="14"/>
        <end position="65"/>
    </location>
</feature>
<dbReference type="KEGG" id="mets:DK389_25665"/>